<keyword evidence="9" id="KW-1185">Reference proteome</keyword>
<dbReference type="InterPro" id="IPR032808">
    <property type="entry name" value="DoxX"/>
</dbReference>
<reference evidence="9" key="1">
    <citation type="journal article" date="2019" name="Int. J. Syst. Evol. Microbiol.">
        <title>The Global Catalogue of Microorganisms (GCM) 10K type strain sequencing project: providing services to taxonomists for standard genome sequencing and annotation.</title>
        <authorList>
            <consortium name="The Broad Institute Genomics Platform"/>
            <consortium name="The Broad Institute Genome Sequencing Center for Infectious Disease"/>
            <person name="Wu L."/>
            <person name="Ma J."/>
        </authorList>
    </citation>
    <scope>NUCLEOTIDE SEQUENCE [LARGE SCALE GENOMIC DNA]</scope>
    <source>
        <strain evidence="9">CECT 8289</strain>
    </source>
</reference>
<keyword evidence="4 7" id="KW-0812">Transmembrane</keyword>
<evidence type="ECO:0000256" key="6">
    <source>
        <dbReference type="ARBA" id="ARBA00023136"/>
    </source>
</evidence>
<feature type="transmembrane region" description="Helical" evidence="7">
    <location>
        <begin position="109"/>
        <end position="129"/>
    </location>
</feature>
<keyword evidence="6 7" id="KW-0472">Membrane</keyword>
<keyword evidence="5 7" id="KW-1133">Transmembrane helix</keyword>
<evidence type="ECO:0000256" key="5">
    <source>
        <dbReference type="ARBA" id="ARBA00022989"/>
    </source>
</evidence>
<evidence type="ECO:0000256" key="4">
    <source>
        <dbReference type="ARBA" id="ARBA00022692"/>
    </source>
</evidence>
<dbReference type="InterPro" id="IPR051907">
    <property type="entry name" value="DoxX-like_oxidoreductase"/>
</dbReference>
<dbReference type="EMBL" id="JBHSCZ010000005">
    <property type="protein sequence ID" value="MFC4263856.1"/>
    <property type="molecule type" value="Genomic_DNA"/>
</dbReference>
<evidence type="ECO:0000256" key="7">
    <source>
        <dbReference type="SAM" id="Phobius"/>
    </source>
</evidence>
<evidence type="ECO:0000256" key="3">
    <source>
        <dbReference type="ARBA" id="ARBA00022475"/>
    </source>
</evidence>
<dbReference type="RefSeq" id="WP_379710946.1">
    <property type="nucleotide sequence ID" value="NZ_JBHSCZ010000005.1"/>
</dbReference>
<sequence length="135" mass="14617">MKKFLSTHYSAGAFNTATLLLRVCIGGMMMMHGYDKMVHFNATAQHMMNFMGIGSTATTALVIFAEFFCSLLLILGLFTRLACIPLIICMGVALIKAHHNDFLGEGQPAAMYLVCFIALLLTGAGKVSVDSMISK</sequence>
<comment type="subcellular location">
    <subcellularLocation>
        <location evidence="1">Cell membrane</location>
        <topology evidence="1">Multi-pass membrane protein</topology>
    </subcellularLocation>
</comment>
<evidence type="ECO:0000313" key="8">
    <source>
        <dbReference type="EMBL" id="MFC4263856.1"/>
    </source>
</evidence>
<feature type="transmembrane region" description="Helical" evidence="7">
    <location>
        <begin position="71"/>
        <end position="97"/>
    </location>
</feature>
<evidence type="ECO:0000313" key="9">
    <source>
        <dbReference type="Proteomes" id="UP001595907"/>
    </source>
</evidence>
<evidence type="ECO:0000256" key="1">
    <source>
        <dbReference type="ARBA" id="ARBA00004651"/>
    </source>
</evidence>
<feature type="transmembrane region" description="Helical" evidence="7">
    <location>
        <begin position="46"/>
        <end position="64"/>
    </location>
</feature>
<dbReference type="Pfam" id="PF07681">
    <property type="entry name" value="DoxX"/>
    <property type="match status" value="1"/>
</dbReference>
<organism evidence="8 9">
    <name type="scientific">Ferruginibacter yonginensis</name>
    <dbReference type="NCBI Taxonomy" id="1310416"/>
    <lineage>
        <taxon>Bacteria</taxon>
        <taxon>Pseudomonadati</taxon>
        <taxon>Bacteroidota</taxon>
        <taxon>Chitinophagia</taxon>
        <taxon>Chitinophagales</taxon>
        <taxon>Chitinophagaceae</taxon>
        <taxon>Ferruginibacter</taxon>
    </lineage>
</organism>
<proteinExistence type="inferred from homology"/>
<comment type="similarity">
    <text evidence="2">Belongs to the DoxX family.</text>
</comment>
<dbReference type="PANTHER" id="PTHR33452">
    <property type="entry name" value="OXIDOREDUCTASE CATD-RELATED"/>
    <property type="match status" value="1"/>
</dbReference>
<evidence type="ECO:0000256" key="2">
    <source>
        <dbReference type="ARBA" id="ARBA00006679"/>
    </source>
</evidence>
<accession>A0ABV8QU89</accession>
<dbReference type="PANTHER" id="PTHR33452:SF1">
    <property type="entry name" value="INNER MEMBRANE PROTEIN YPHA-RELATED"/>
    <property type="match status" value="1"/>
</dbReference>
<protein>
    <submittedName>
        <fullName evidence="8">DoxX family protein</fullName>
    </submittedName>
</protein>
<comment type="caution">
    <text evidence="8">The sequence shown here is derived from an EMBL/GenBank/DDBJ whole genome shotgun (WGS) entry which is preliminary data.</text>
</comment>
<keyword evidence="3" id="KW-1003">Cell membrane</keyword>
<name>A0ABV8QU89_9BACT</name>
<dbReference type="Proteomes" id="UP001595907">
    <property type="component" value="Unassembled WGS sequence"/>
</dbReference>
<feature type="transmembrane region" description="Helical" evidence="7">
    <location>
        <begin position="12"/>
        <end position="34"/>
    </location>
</feature>
<gene>
    <name evidence="8" type="ORF">ACFOWM_13245</name>
</gene>